<dbReference type="Proteomes" id="UP000093391">
    <property type="component" value="Chromosome"/>
</dbReference>
<dbReference type="OrthoDB" id="6696748at2"/>
<evidence type="ECO:0000256" key="1">
    <source>
        <dbReference type="SAM" id="SignalP"/>
    </source>
</evidence>
<dbReference type="EMBL" id="CP016895">
    <property type="protein sequence ID" value="AOA59684.1"/>
    <property type="molecule type" value="Genomic_DNA"/>
</dbReference>
<keyword evidence="3" id="KW-1185">Reference proteome</keyword>
<dbReference type="Pfam" id="PF09694">
    <property type="entry name" value="Gcw_chp"/>
    <property type="match status" value="1"/>
</dbReference>
<proteinExistence type="predicted"/>
<evidence type="ECO:0008006" key="4">
    <source>
        <dbReference type="Google" id="ProtNLM"/>
    </source>
</evidence>
<name>A0A1B2M3D3_9GAMM</name>
<reference evidence="2 3" key="1">
    <citation type="submission" date="2016-08" db="EMBL/GenBank/DDBJ databases">
        <authorList>
            <person name="Seilhamer J.J."/>
        </authorList>
    </citation>
    <scope>NUCLEOTIDE SEQUENCE [LARGE SCALE GENOMIC DNA]</scope>
    <source>
        <strain evidence="2 3">BRTC-1</strain>
    </source>
</reference>
<accession>A0A1B2M3D3</accession>
<feature type="signal peptide" evidence="1">
    <location>
        <begin position="1"/>
        <end position="21"/>
    </location>
</feature>
<evidence type="ECO:0000313" key="3">
    <source>
        <dbReference type="Proteomes" id="UP000093391"/>
    </source>
</evidence>
<dbReference type="AlphaFoldDB" id="A0A1B2M3D3"/>
<feature type="chain" id="PRO_5008540005" description="Porin" evidence="1">
    <location>
        <begin position="22"/>
        <end position="297"/>
    </location>
</feature>
<evidence type="ECO:0000313" key="2">
    <source>
        <dbReference type="EMBL" id="AOA59684.1"/>
    </source>
</evidence>
<organism evidence="2 3">
    <name type="scientific">Acinetobacter larvae</name>
    <dbReference type="NCBI Taxonomy" id="1789224"/>
    <lineage>
        <taxon>Bacteria</taxon>
        <taxon>Pseudomonadati</taxon>
        <taxon>Pseudomonadota</taxon>
        <taxon>Gammaproteobacteria</taxon>
        <taxon>Moraxellales</taxon>
        <taxon>Moraxellaceae</taxon>
        <taxon>Acinetobacter</taxon>
    </lineage>
</organism>
<dbReference type="RefSeq" id="WP_067558524.1">
    <property type="nucleotide sequence ID" value="NZ_CP016895.1"/>
</dbReference>
<sequence length="297" mass="32651">MKKLGILIGALAVMSPMFAYAHSDSAEQTTQPQQAQPSQDDQFQVSGWIGAVSAYVSRGGTKSPENDDTVIQGYLNGSYKGLYAAYWVSKLGYSFAETQEKQNIDNNNALTALQKAEAKSNVSRSAADFYEHDFFVGYANKYNDLSYDLQVATYLYPGSKNSTGVEAGVFLNHPVNKDIGNAVSLSVQSYLNDTIYMNQGDTYVELGYEHPLPKGFTANLSSGFSWFQDNGKYEGGKNGGLINTTEDFVFRHATVQLTHDLFNNPQATGWLKYIVGGENRSGENQKNMVVAGVRYAF</sequence>
<dbReference type="KEGG" id="ala:BFG52_15895"/>
<gene>
    <name evidence="2" type="ORF">BFG52_15895</name>
</gene>
<keyword evidence="1" id="KW-0732">Signal</keyword>
<dbReference type="InterPro" id="IPR010239">
    <property type="entry name" value="CHP02001"/>
</dbReference>
<protein>
    <recommendedName>
        <fullName evidence="4">Porin</fullName>
    </recommendedName>
</protein>